<dbReference type="Gene3D" id="3.40.50.720">
    <property type="entry name" value="NAD(P)-binding Rossmann-like Domain"/>
    <property type="match status" value="1"/>
</dbReference>
<dbReference type="HOGENOM" id="CLU_053163_2_0_5"/>
<dbReference type="RefSeq" id="WP_013046092.1">
    <property type="nucleotide sequence ID" value="NC_014010.1"/>
</dbReference>
<dbReference type="KEGG" id="apb:SAR116_1220"/>
<name>D5BT66_PUNMI</name>
<dbReference type="STRING" id="488538.SAR116_1220"/>
<dbReference type="eggNOG" id="COG0451">
    <property type="taxonomic scope" value="Bacteria"/>
</dbReference>
<proteinExistence type="predicted"/>
<gene>
    <name evidence="2" type="ordered locus">SAR116_1220</name>
</gene>
<accession>D5BT66</accession>
<dbReference type="EC" id="5.1.3.2" evidence="2"/>
<evidence type="ECO:0000259" key="1">
    <source>
        <dbReference type="Pfam" id="PF01370"/>
    </source>
</evidence>
<dbReference type="InterPro" id="IPR050177">
    <property type="entry name" value="Lipid_A_modif_metabolic_enz"/>
</dbReference>
<evidence type="ECO:0000313" key="3">
    <source>
        <dbReference type="Proteomes" id="UP000007460"/>
    </source>
</evidence>
<keyword evidence="3" id="KW-1185">Reference proteome</keyword>
<dbReference type="PANTHER" id="PTHR43245">
    <property type="entry name" value="BIFUNCTIONAL POLYMYXIN RESISTANCE PROTEIN ARNA"/>
    <property type="match status" value="1"/>
</dbReference>
<dbReference type="InterPro" id="IPR001509">
    <property type="entry name" value="Epimerase_deHydtase"/>
</dbReference>
<dbReference type="Pfam" id="PF01370">
    <property type="entry name" value="Epimerase"/>
    <property type="match status" value="1"/>
</dbReference>
<dbReference type="AlphaFoldDB" id="D5BT66"/>
<dbReference type="Proteomes" id="UP000007460">
    <property type="component" value="Chromosome"/>
</dbReference>
<dbReference type="InterPro" id="IPR036291">
    <property type="entry name" value="NAD(P)-bd_dom_sf"/>
</dbReference>
<dbReference type="CDD" id="cd08946">
    <property type="entry name" value="SDR_e"/>
    <property type="match status" value="1"/>
</dbReference>
<dbReference type="PANTHER" id="PTHR43245:SF55">
    <property type="entry name" value="NAD(P)-BINDING DOMAIN-CONTAINING PROTEIN"/>
    <property type="match status" value="1"/>
</dbReference>
<dbReference type="SUPFAM" id="SSF51735">
    <property type="entry name" value="NAD(P)-binding Rossmann-fold domains"/>
    <property type="match status" value="1"/>
</dbReference>
<protein>
    <submittedName>
        <fullName evidence="2">NAD-dependent epimerase/dehydratase</fullName>
        <ecNumber evidence="2">5.1.3.2</ecNumber>
    </submittedName>
</protein>
<feature type="domain" description="NAD-dependent epimerase/dehydratase" evidence="1">
    <location>
        <begin position="6"/>
        <end position="189"/>
    </location>
</feature>
<reference evidence="2 3" key="1">
    <citation type="journal article" date="2010" name="J. Bacteriol.">
        <title>Complete genome sequence of "Candidatus Puniceispirillum marinum" IMCC1322, a representative of the SAR116 clade in the Alphaproteobacteria.</title>
        <authorList>
            <person name="Oh H.M."/>
            <person name="Kwon K.K."/>
            <person name="Kang I."/>
            <person name="Kang S.G."/>
            <person name="Lee J.H."/>
            <person name="Kim S.J."/>
            <person name="Cho J.C."/>
        </authorList>
    </citation>
    <scope>NUCLEOTIDE SEQUENCE [LARGE SCALE GENOMIC DNA]</scope>
    <source>
        <strain evidence="2 3">IMCC1322</strain>
    </source>
</reference>
<organism evidence="2 3">
    <name type="scientific">Puniceispirillum marinum (strain IMCC1322)</name>
    <dbReference type="NCBI Taxonomy" id="488538"/>
    <lineage>
        <taxon>Bacteria</taxon>
        <taxon>Pseudomonadati</taxon>
        <taxon>Pseudomonadota</taxon>
        <taxon>Alphaproteobacteria</taxon>
        <taxon>Candidatus Puniceispirillales</taxon>
        <taxon>Candidatus Puniceispirillaceae</taxon>
        <taxon>Candidatus Puniceispirillum</taxon>
    </lineage>
</organism>
<dbReference type="EMBL" id="CP001751">
    <property type="protein sequence ID" value="ADE39463.1"/>
    <property type="molecule type" value="Genomic_DNA"/>
</dbReference>
<evidence type="ECO:0000313" key="2">
    <source>
        <dbReference type="EMBL" id="ADE39463.1"/>
    </source>
</evidence>
<sequence length="294" mass="33121">MKRVFFTGGSGKAGRHAVRYLADKGHRVLNADLVNLHQDGVDYLQVDITDTGQVFSALSGHMNRDEIRERQWPLGFDAIVHFAAVPRIMQTTDVETYKTNVMGTYNILEAAAKLNIRKVIFASSETVYGLCFSHGVPKPLALPVDEDDQPRPMDAYATSKVVNEETARAFQLRTDFDIYGLRIGNVIEPDEYGLFADFCKDPEVRLPNAFNYIDGRDLGQAVECCLLKDDLGFEIFNVSNDQNSVDLGNAEIIKQFYSDVPVKRPLADDECLFSNQKMKDMLGFRPVHDWRGEV</sequence>
<dbReference type="GO" id="GO:0003978">
    <property type="term" value="F:UDP-glucose 4-epimerase activity"/>
    <property type="evidence" value="ECO:0007669"/>
    <property type="project" value="UniProtKB-EC"/>
</dbReference>
<keyword evidence="2" id="KW-0413">Isomerase</keyword>